<organism evidence="2 3">
    <name type="scientific">Cytobacillus horneckiae</name>
    <dbReference type="NCBI Taxonomy" id="549687"/>
    <lineage>
        <taxon>Bacteria</taxon>
        <taxon>Bacillati</taxon>
        <taxon>Bacillota</taxon>
        <taxon>Bacilli</taxon>
        <taxon>Bacillales</taxon>
        <taxon>Bacillaceae</taxon>
        <taxon>Cytobacillus</taxon>
    </lineage>
</organism>
<evidence type="ECO:0000313" key="3">
    <source>
        <dbReference type="Proteomes" id="UP000233343"/>
    </source>
</evidence>
<feature type="transmembrane region" description="Helical" evidence="1">
    <location>
        <begin position="75"/>
        <end position="93"/>
    </location>
</feature>
<keyword evidence="1" id="KW-0472">Membrane</keyword>
<reference evidence="2 3" key="1">
    <citation type="journal article" date="2010" name="Int. J. Syst. Evol. Microbiol.">
        <title>Bacillus horneckiae sp. nov., isolated from a spacecraft-assembly clean room.</title>
        <authorList>
            <person name="Vaishampayan P."/>
            <person name="Probst A."/>
            <person name="Krishnamurthi S."/>
            <person name="Ghosh S."/>
            <person name="Osman S."/>
            <person name="McDowall A."/>
            <person name="Ruckmani A."/>
            <person name="Mayilraj S."/>
            <person name="Venkateswaran K."/>
        </authorList>
    </citation>
    <scope>NUCLEOTIDE SEQUENCE [LARGE SCALE GENOMIC DNA]</scope>
    <source>
        <strain evidence="3">1PO1SC</strain>
    </source>
</reference>
<dbReference type="RefSeq" id="WP_066198830.1">
    <property type="nucleotide sequence ID" value="NZ_JAFDQP010000004.1"/>
</dbReference>
<evidence type="ECO:0000256" key="1">
    <source>
        <dbReference type="SAM" id="Phobius"/>
    </source>
</evidence>
<dbReference type="Proteomes" id="UP000233343">
    <property type="component" value="Unassembled WGS sequence"/>
</dbReference>
<dbReference type="AlphaFoldDB" id="A0A2N0ZHS2"/>
<sequence length="95" mass="10895">MSILDWFIKTKSTLSEFLAFCIGFVAAIFLPNILNLARTEIIVAIILIFIFMRGLEWVLAKILGDRDRKLSKNNYFVMAIIFPVLAIFSYILFGT</sequence>
<keyword evidence="1" id="KW-0812">Transmembrane</keyword>
<feature type="transmembrane region" description="Helical" evidence="1">
    <location>
        <begin position="17"/>
        <end position="35"/>
    </location>
</feature>
<evidence type="ECO:0000313" key="2">
    <source>
        <dbReference type="EMBL" id="PKG29058.1"/>
    </source>
</evidence>
<accession>A0A2N0ZHS2</accession>
<keyword evidence="1" id="KW-1133">Transmembrane helix</keyword>
<protein>
    <submittedName>
        <fullName evidence="2">Uncharacterized protein</fullName>
    </submittedName>
</protein>
<gene>
    <name evidence="2" type="ORF">CWS20_09835</name>
</gene>
<keyword evidence="3" id="KW-1185">Reference proteome</keyword>
<name>A0A2N0ZHS2_9BACI</name>
<dbReference type="EMBL" id="PISD01000019">
    <property type="protein sequence ID" value="PKG29058.1"/>
    <property type="molecule type" value="Genomic_DNA"/>
</dbReference>
<comment type="caution">
    <text evidence="2">The sequence shown here is derived from an EMBL/GenBank/DDBJ whole genome shotgun (WGS) entry which is preliminary data.</text>
</comment>
<feature type="transmembrane region" description="Helical" evidence="1">
    <location>
        <begin position="41"/>
        <end position="63"/>
    </location>
</feature>
<proteinExistence type="predicted"/>